<evidence type="ECO:0000313" key="2">
    <source>
        <dbReference type="EMBL" id="RSI09160.1"/>
    </source>
</evidence>
<proteinExistence type="predicted"/>
<feature type="chain" id="PRO_5038926674" description="Lipoprotein" evidence="1">
    <location>
        <begin position="19"/>
        <end position="158"/>
    </location>
</feature>
<comment type="caution">
    <text evidence="2">The sequence shown here is derived from an EMBL/GenBank/DDBJ whole genome shotgun (WGS) entry which is preliminary data.</text>
</comment>
<reference evidence="2 3" key="1">
    <citation type="submission" date="2018-11" db="EMBL/GenBank/DDBJ databases">
        <title>Species Designations Belie Phenotypic and Genotypic Heterogeneity in Oral Streptococci.</title>
        <authorList>
            <person name="Velsko I."/>
        </authorList>
    </citation>
    <scope>NUCLEOTIDE SEQUENCE [LARGE SCALE GENOMIC DNA]</scope>
    <source>
        <strain evidence="2 3">KLC03</strain>
    </source>
</reference>
<evidence type="ECO:0008006" key="4">
    <source>
        <dbReference type="Google" id="ProtNLM"/>
    </source>
</evidence>
<evidence type="ECO:0000256" key="1">
    <source>
        <dbReference type="SAM" id="SignalP"/>
    </source>
</evidence>
<organism evidence="2 3">
    <name type="scientific">Streptococcus sanguinis</name>
    <dbReference type="NCBI Taxonomy" id="1305"/>
    <lineage>
        <taxon>Bacteria</taxon>
        <taxon>Bacillati</taxon>
        <taxon>Bacillota</taxon>
        <taxon>Bacilli</taxon>
        <taxon>Lactobacillales</taxon>
        <taxon>Streptococcaceae</taxon>
        <taxon>Streptococcus</taxon>
    </lineage>
</organism>
<name>A0A427Z769_STRSA</name>
<dbReference type="RefSeq" id="WP_125341383.1">
    <property type="nucleotide sequence ID" value="NZ_CP076614.1"/>
</dbReference>
<protein>
    <recommendedName>
        <fullName evidence="4">Lipoprotein</fullName>
    </recommendedName>
</protein>
<feature type="signal peptide" evidence="1">
    <location>
        <begin position="1"/>
        <end position="18"/>
    </location>
</feature>
<dbReference type="PROSITE" id="PS51257">
    <property type="entry name" value="PROKAR_LIPOPROTEIN"/>
    <property type="match status" value="1"/>
</dbReference>
<gene>
    <name evidence="2" type="ORF">D8887_08095</name>
</gene>
<dbReference type="AlphaFoldDB" id="A0A427Z769"/>
<evidence type="ECO:0000313" key="3">
    <source>
        <dbReference type="Proteomes" id="UP000269317"/>
    </source>
</evidence>
<accession>A0A427Z769</accession>
<dbReference type="EMBL" id="RJML01000006">
    <property type="protein sequence ID" value="RSI09160.1"/>
    <property type="molecule type" value="Genomic_DNA"/>
</dbReference>
<keyword evidence="1" id="KW-0732">Signal</keyword>
<sequence>MKRHLIFLFMGVSLVLLAACSVVDSEKGWTTISQSKTDEPSYSLQAKDNHYRIHYYENSSARKDWYLNNYQPALNLKMRTLNSEQLKNTEGGSAKQELSGTGYADFTMVYETRYNPQIERTYFKVRIVVNDKGGVDTKKSSMTYWKTEEEVKNDPPID</sequence>
<dbReference type="Proteomes" id="UP000269317">
    <property type="component" value="Unassembled WGS sequence"/>
</dbReference>